<dbReference type="PATRIC" id="fig|1114960.4.peg.1949"/>
<feature type="domain" description="Mce/MlaD" evidence="1">
    <location>
        <begin position="37"/>
        <end position="111"/>
    </location>
</feature>
<dbReference type="AlphaFoldDB" id="H0JQK2"/>
<dbReference type="GO" id="GO:0051701">
    <property type="term" value="P:biological process involved in interaction with host"/>
    <property type="evidence" value="ECO:0007669"/>
    <property type="project" value="TreeGrafter"/>
</dbReference>
<evidence type="ECO:0000259" key="2">
    <source>
        <dbReference type="Pfam" id="PF11887"/>
    </source>
</evidence>
<dbReference type="PANTHER" id="PTHR33371:SF17">
    <property type="entry name" value="MCE-FAMILY PROTEIN MCE1B"/>
    <property type="match status" value="1"/>
</dbReference>
<evidence type="ECO:0000313" key="3">
    <source>
        <dbReference type="EMBL" id="EHK84109.1"/>
    </source>
</evidence>
<dbReference type="InterPro" id="IPR003399">
    <property type="entry name" value="Mce/MlaD"/>
</dbReference>
<dbReference type="InterPro" id="IPR024516">
    <property type="entry name" value="Mce_C"/>
</dbReference>
<reference evidence="3 4" key="1">
    <citation type="submission" date="2011-12" db="EMBL/GenBank/DDBJ databases">
        <authorList>
            <person name="Kriszt B."/>
            <person name="Tancsics A."/>
            <person name="Cserhati M."/>
            <person name="Toth A."/>
            <person name="Nagy I."/>
            <person name="Horvath B."/>
            <person name="Tamura T."/>
            <person name="Kukolya J."/>
            <person name="Szoboszlay S."/>
        </authorList>
    </citation>
    <scope>NUCLEOTIDE SEQUENCE [LARGE SCALE GENOMIC DNA]</scope>
    <source>
        <strain evidence="3 4">AK37</strain>
    </source>
</reference>
<protein>
    <submittedName>
        <fullName evidence="3">Mce family protein</fullName>
    </submittedName>
</protein>
<dbReference type="NCBIfam" id="TIGR00996">
    <property type="entry name" value="Mtu_fam_mce"/>
    <property type="match status" value="1"/>
</dbReference>
<dbReference type="Pfam" id="PF02470">
    <property type="entry name" value="MlaD"/>
    <property type="match status" value="1"/>
</dbReference>
<feature type="domain" description="Mammalian cell entry C-terminal" evidence="2">
    <location>
        <begin position="118"/>
        <end position="323"/>
    </location>
</feature>
<dbReference type="EMBL" id="AHBW01000037">
    <property type="protein sequence ID" value="EHK84109.1"/>
    <property type="molecule type" value="Genomic_DNA"/>
</dbReference>
<sequence>MTMRATTVKFLIFAVTMTLIFAGLAVVFSQARFTGTENYRATFTDVSGLGAGDKVRIAGVQVGSVKKVDIGRDNTAEIEFDVDAKHTLFTGTRATVRYENLVGDRYLELLEGAGSVDVLPAGGNIPIEQTEPALDLDLLLGGFKPLLQGLDAQQVNDLSGALLQVFQGQGDTLVSLLGNTNSFTNSLADRDQLIGDVIDNLNAVLGTIDDHDREFENTIEQLHTLVGGLSADRDPIGASIPPIASGTADLAALLQNNRPDLQTVIAETNRTMTQLDLGKDDINRTLERLPSDYKKLIRVGAYGNFFQFFLCANTFKFSGPDGTTIRYTTANHDTGRCAKVE</sequence>
<name>H0JQK2_9NOCA</name>
<gene>
    <name evidence="3" type="ORF">AK37_09634</name>
</gene>
<accession>H0JQK2</accession>
<dbReference type="InterPro" id="IPR052336">
    <property type="entry name" value="MlaD_Phospholipid_Transporter"/>
</dbReference>
<dbReference type="PANTHER" id="PTHR33371">
    <property type="entry name" value="INTERMEMBRANE PHOSPHOLIPID TRANSPORT SYSTEM BINDING PROTEIN MLAD-RELATED"/>
    <property type="match status" value="1"/>
</dbReference>
<dbReference type="InterPro" id="IPR005693">
    <property type="entry name" value="Mce"/>
</dbReference>
<dbReference type="Pfam" id="PF11887">
    <property type="entry name" value="Mce4_CUP1"/>
    <property type="match status" value="1"/>
</dbReference>
<evidence type="ECO:0000313" key="4">
    <source>
        <dbReference type="Proteomes" id="UP000005064"/>
    </source>
</evidence>
<comment type="caution">
    <text evidence="3">The sequence shown here is derived from an EMBL/GenBank/DDBJ whole genome shotgun (WGS) entry which is preliminary data.</text>
</comment>
<evidence type="ECO:0000259" key="1">
    <source>
        <dbReference type="Pfam" id="PF02470"/>
    </source>
</evidence>
<organism evidence="3 4">
    <name type="scientific">Rhodococcus pyridinivorans AK37</name>
    <dbReference type="NCBI Taxonomy" id="1114960"/>
    <lineage>
        <taxon>Bacteria</taxon>
        <taxon>Bacillati</taxon>
        <taxon>Actinomycetota</taxon>
        <taxon>Actinomycetes</taxon>
        <taxon>Mycobacteriales</taxon>
        <taxon>Nocardiaceae</taxon>
        <taxon>Rhodococcus</taxon>
    </lineage>
</organism>
<proteinExistence type="predicted"/>
<dbReference type="GO" id="GO:0005576">
    <property type="term" value="C:extracellular region"/>
    <property type="evidence" value="ECO:0007669"/>
    <property type="project" value="TreeGrafter"/>
</dbReference>
<dbReference type="Proteomes" id="UP000005064">
    <property type="component" value="Unassembled WGS sequence"/>
</dbReference>